<gene>
    <name evidence="2" type="ORF">OIDMADRAFT_118536</name>
</gene>
<evidence type="ECO:0000313" key="2">
    <source>
        <dbReference type="EMBL" id="KIN03346.1"/>
    </source>
</evidence>
<dbReference type="AlphaFoldDB" id="A0A0C3H583"/>
<sequence length="199" mass="22802">MDGLLERSKAWPFEYDQLETTKHFRLIELLPGDVSDPLTCRLTSFPFDASPPYHAISYTWGDGNDLHAISLNEVSFAVTTNVRDVLYIVRRPGQKMYIWIDAVCINQSNNREKETQIGMMGDIYHHAANVVIWLGHSDDAPLAMGLVRRLYRAQIEISSEWHALINLLQHPWFERVWVVQEVIFASSASVLYGSEEVPL</sequence>
<dbReference type="Proteomes" id="UP000054321">
    <property type="component" value="Unassembled WGS sequence"/>
</dbReference>
<organism evidence="2 3">
    <name type="scientific">Oidiodendron maius (strain Zn)</name>
    <dbReference type="NCBI Taxonomy" id="913774"/>
    <lineage>
        <taxon>Eukaryota</taxon>
        <taxon>Fungi</taxon>
        <taxon>Dikarya</taxon>
        <taxon>Ascomycota</taxon>
        <taxon>Pezizomycotina</taxon>
        <taxon>Leotiomycetes</taxon>
        <taxon>Leotiomycetes incertae sedis</taxon>
        <taxon>Myxotrichaceae</taxon>
        <taxon>Oidiodendron</taxon>
    </lineage>
</organism>
<dbReference type="InterPro" id="IPR052895">
    <property type="entry name" value="HetReg/Transcr_Mod"/>
</dbReference>
<dbReference type="HOGENOM" id="CLU_004184_6_0_1"/>
<feature type="non-terminal residue" evidence="2">
    <location>
        <position position="199"/>
    </location>
</feature>
<reference evidence="3" key="2">
    <citation type="submission" date="2015-01" db="EMBL/GenBank/DDBJ databases">
        <title>Evolutionary Origins and Diversification of the Mycorrhizal Mutualists.</title>
        <authorList>
            <consortium name="DOE Joint Genome Institute"/>
            <consortium name="Mycorrhizal Genomics Consortium"/>
            <person name="Kohler A."/>
            <person name="Kuo A."/>
            <person name="Nagy L.G."/>
            <person name="Floudas D."/>
            <person name="Copeland A."/>
            <person name="Barry K.W."/>
            <person name="Cichocki N."/>
            <person name="Veneault-Fourrey C."/>
            <person name="LaButti K."/>
            <person name="Lindquist E.A."/>
            <person name="Lipzen A."/>
            <person name="Lundell T."/>
            <person name="Morin E."/>
            <person name="Murat C."/>
            <person name="Riley R."/>
            <person name="Ohm R."/>
            <person name="Sun H."/>
            <person name="Tunlid A."/>
            <person name="Henrissat B."/>
            <person name="Grigoriev I.V."/>
            <person name="Hibbett D.S."/>
            <person name="Martin F."/>
        </authorList>
    </citation>
    <scope>NUCLEOTIDE SEQUENCE [LARGE SCALE GENOMIC DNA]</scope>
    <source>
        <strain evidence="3">Zn</strain>
    </source>
</reference>
<keyword evidence="3" id="KW-1185">Reference proteome</keyword>
<dbReference type="InterPro" id="IPR010730">
    <property type="entry name" value="HET"/>
</dbReference>
<name>A0A0C3H583_OIDMZ</name>
<dbReference type="PANTHER" id="PTHR24148:SF73">
    <property type="entry name" value="HET DOMAIN PROTEIN (AFU_ORTHOLOGUE AFUA_8G01020)"/>
    <property type="match status" value="1"/>
</dbReference>
<dbReference type="Pfam" id="PF06985">
    <property type="entry name" value="HET"/>
    <property type="match status" value="1"/>
</dbReference>
<accession>A0A0C3H583</accession>
<dbReference type="PANTHER" id="PTHR24148">
    <property type="entry name" value="ANKYRIN REPEAT DOMAIN-CONTAINING PROTEIN 39 HOMOLOG-RELATED"/>
    <property type="match status" value="1"/>
</dbReference>
<feature type="domain" description="Heterokaryon incompatibility" evidence="1">
    <location>
        <begin position="53"/>
        <end position="181"/>
    </location>
</feature>
<dbReference type="OrthoDB" id="3598674at2759"/>
<evidence type="ECO:0000313" key="3">
    <source>
        <dbReference type="Proteomes" id="UP000054321"/>
    </source>
</evidence>
<proteinExistence type="predicted"/>
<dbReference type="STRING" id="913774.A0A0C3H583"/>
<dbReference type="InParanoid" id="A0A0C3H583"/>
<evidence type="ECO:0000259" key="1">
    <source>
        <dbReference type="Pfam" id="PF06985"/>
    </source>
</evidence>
<protein>
    <recommendedName>
        <fullName evidence="1">Heterokaryon incompatibility domain-containing protein</fullName>
    </recommendedName>
</protein>
<dbReference type="EMBL" id="KN832873">
    <property type="protein sequence ID" value="KIN03346.1"/>
    <property type="molecule type" value="Genomic_DNA"/>
</dbReference>
<reference evidence="2 3" key="1">
    <citation type="submission" date="2014-04" db="EMBL/GenBank/DDBJ databases">
        <authorList>
            <consortium name="DOE Joint Genome Institute"/>
            <person name="Kuo A."/>
            <person name="Martino E."/>
            <person name="Perotto S."/>
            <person name="Kohler A."/>
            <person name="Nagy L.G."/>
            <person name="Floudas D."/>
            <person name="Copeland A."/>
            <person name="Barry K.W."/>
            <person name="Cichocki N."/>
            <person name="Veneault-Fourrey C."/>
            <person name="LaButti K."/>
            <person name="Lindquist E.A."/>
            <person name="Lipzen A."/>
            <person name="Lundell T."/>
            <person name="Morin E."/>
            <person name="Murat C."/>
            <person name="Sun H."/>
            <person name="Tunlid A."/>
            <person name="Henrissat B."/>
            <person name="Grigoriev I.V."/>
            <person name="Hibbett D.S."/>
            <person name="Martin F."/>
            <person name="Nordberg H.P."/>
            <person name="Cantor M.N."/>
            <person name="Hua S.X."/>
        </authorList>
    </citation>
    <scope>NUCLEOTIDE SEQUENCE [LARGE SCALE GENOMIC DNA]</scope>
    <source>
        <strain evidence="2 3">Zn</strain>
    </source>
</reference>